<dbReference type="EMBL" id="CP008884">
    <property type="protein sequence ID" value="AIF47409.1"/>
    <property type="molecule type" value="Genomic_DNA"/>
</dbReference>
<protein>
    <submittedName>
        <fullName evidence="3">Phospholipase C</fullName>
    </submittedName>
</protein>
<dbReference type="PANTHER" id="PTHR31956:SF1">
    <property type="entry name" value="NON-SPECIFIC PHOSPHOLIPASE C1"/>
    <property type="match status" value="1"/>
</dbReference>
<keyword evidence="4" id="KW-1185">Reference proteome</keyword>
<name>A0A075JZP8_9GAMM</name>
<dbReference type="Gene3D" id="3.40.720.10">
    <property type="entry name" value="Alkaline Phosphatase, subunit A"/>
    <property type="match status" value="2"/>
</dbReference>
<dbReference type="InterPro" id="IPR007312">
    <property type="entry name" value="Phosphoesterase"/>
</dbReference>
<feature type="signal peptide" evidence="2">
    <location>
        <begin position="1"/>
        <end position="28"/>
    </location>
</feature>
<dbReference type="Proteomes" id="UP000027987">
    <property type="component" value="Chromosome"/>
</dbReference>
<accession>A0A075JZP8</accession>
<dbReference type="RefSeq" id="WP_026033942.1">
    <property type="nucleotide sequence ID" value="NZ_ALOY01000153.1"/>
</dbReference>
<keyword evidence="2" id="KW-0732">Signal</keyword>
<dbReference type="Pfam" id="PF04185">
    <property type="entry name" value="Phosphoesterase"/>
    <property type="match status" value="1"/>
</dbReference>
<dbReference type="KEGG" id="dja:HY57_09060"/>
<organism evidence="3 4">
    <name type="scientific">Dyella japonica A8</name>
    <dbReference type="NCBI Taxonomy" id="1217721"/>
    <lineage>
        <taxon>Bacteria</taxon>
        <taxon>Pseudomonadati</taxon>
        <taxon>Pseudomonadota</taxon>
        <taxon>Gammaproteobacteria</taxon>
        <taxon>Lysobacterales</taxon>
        <taxon>Rhodanobacteraceae</taxon>
        <taxon>Dyella</taxon>
    </lineage>
</organism>
<evidence type="ECO:0000256" key="1">
    <source>
        <dbReference type="ARBA" id="ARBA00022801"/>
    </source>
</evidence>
<proteinExistence type="predicted"/>
<dbReference type="PANTHER" id="PTHR31956">
    <property type="entry name" value="NON-SPECIFIC PHOSPHOLIPASE C4-RELATED"/>
    <property type="match status" value="1"/>
</dbReference>
<sequence length="546" mass="58003">MRRELAICFAACAVSAFAVSLARLPVHAAEASSYGWTSQAVYTSTPIKHLVVIFQENVSFDHYFGTYPSAVNGPGEPTFYARPFTPKINGLTTALLTNNPNKNNTGNGTAAINPFRLSRAQAATADQDHAYGPEQHAFDNGAMDLFPRYTGIGETLPGAPASEDGKGQVMGYFDGNTVTALWNYAQLFAMSDNSYGSTFGPSTVGAINLASGQTNGVTQTLNGTADEIADGEGGLTLIADADPIGDVCSAPTGNQARLGGKNIGDLLNGANITWGFFAGGFDLSLVNANGTTGCARTTTSPVTKVRKADYIPHHEPFQYYASTANPTHLRPTSVAMIGHQGDAANHQYDLNDFYAAVQAGNFPSVSFLKAPGYQDGHAGYSDPLDEQQFIVHVMNFLQQRPEWSSTAVVIAYDDSDGWYDHQYSPRVNASTSPDDALNGADVCGSGSPLPGVHSNGKPVQGRCGYGPRLPLLVISPWVLSNSVDHTVTDQTSIIRFVEDNWLNGERLGGGSFDAVAGSLNHLFDFLLPVPNTGTLILDEQTGEPVK</sequence>
<dbReference type="AlphaFoldDB" id="A0A075JZP8"/>
<evidence type="ECO:0000313" key="4">
    <source>
        <dbReference type="Proteomes" id="UP000027987"/>
    </source>
</evidence>
<dbReference type="GO" id="GO:0042578">
    <property type="term" value="F:phosphoric ester hydrolase activity"/>
    <property type="evidence" value="ECO:0007669"/>
    <property type="project" value="UniProtKB-ARBA"/>
</dbReference>
<dbReference type="STRING" id="1217721.HY57_09060"/>
<dbReference type="OrthoDB" id="9770871at2"/>
<dbReference type="CDD" id="cd16013">
    <property type="entry name" value="AcpA"/>
    <property type="match status" value="1"/>
</dbReference>
<reference evidence="3 4" key="1">
    <citation type="submission" date="2014-07" db="EMBL/GenBank/DDBJ databases">
        <title>Complete Genome Sequence of Dyella japonica Strain A8 Isolated from Malaysian Tropical Soil.</title>
        <authorList>
            <person name="Hui R.K.H."/>
            <person name="Chen J.-W."/>
            <person name="Chan K.-G."/>
            <person name="Leung F.C.C."/>
        </authorList>
    </citation>
    <scope>NUCLEOTIDE SEQUENCE [LARGE SCALE GENOMIC DNA]</scope>
    <source>
        <strain evidence="3 4">A8</strain>
    </source>
</reference>
<dbReference type="PATRIC" id="fig|1217721.7.peg.1877"/>
<dbReference type="HOGENOM" id="CLU_023677_1_0_6"/>
<evidence type="ECO:0000313" key="3">
    <source>
        <dbReference type="EMBL" id="AIF47409.1"/>
    </source>
</evidence>
<dbReference type="InterPro" id="IPR017850">
    <property type="entry name" value="Alkaline_phosphatase_core_sf"/>
</dbReference>
<keyword evidence="1" id="KW-0378">Hydrolase</keyword>
<gene>
    <name evidence="3" type="ORF">HY57_09060</name>
</gene>
<evidence type="ECO:0000256" key="2">
    <source>
        <dbReference type="SAM" id="SignalP"/>
    </source>
</evidence>
<feature type="chain" id="PRO_5001706685" evidence="2">
    <location>
        <begin position="29"/>
        <end position="546"/>
    </location>
</feature>